<evidence type="ECO:0000256" key="7">
    <source>
        <dbReference type="ARBA" id="ARBA00023145"/>
    </source>
</evidence>
<dbReference type="SUPFAM" id="SSF50494">
    <property type="entry name" value="Trypsin-like serine proteases"/>
    <property type="match status" value="2"/>
</dbReference>
<dbReference type="FunFam" id="2.40.10.10:FF:000068">
    <property type="entry name" value="transmembrane protease serine 2"/>
    <property type="match status" value="1"/>
</dbReference>
<evidence type="ECO:0000259" key="14">
    <source>
        <dbReference type="PROSITE" id="PS50240"/>
    </source>
</evidence>
<feature type="domain" description="Peptidase S1" evidence="14">
    <location>
        <begin position="261"/>
        <end position="489"/>
    </location>
</feature>
<dbReference type="Pfam" id="PF00089">
    <property type="entry name" value="Trypsin"/>
    <property type="match status" value="2"/>
</dbReference>
<evidence type="ECO:0000256" key="11">
    <source>
        <dbReference type="ARBA" id="ARBA00077177"/>
    </source>
</evidence>
<evidence type="ECO:0000313" key="15">
    <source>
        <dbReference type="EnsemblMetazoa" id="GPPI044721-PA"/>
    </source>
</evidence>
<dbReference type="PROSITE" id="PS50240">
    <property type="entry name" value="TRYPSIN_DOM"/>
    <property type="match status" value="2"/>
</dbReference>
<keyword evidence="8" id="KW-1015">Disulfide bond</keyword>
<dbReference type="InterPro" id="IPR018114">
    <property type="entry name" value="TRYPSIN_HIS"/>
</dbReference>
<dbReference type="InterPro" id="IPR009003">
    <property type="entry name" value="Peptidase_S1_PA"/>
</dbReference>
<dbReference type="InterPro" id="IPR001314">
    <property type="entry name" value="Peptidase_S1A"/>
</dbReference>
<dbReference type="EMBL" id="JXJN01022928">
    <property type="status" value="NOT_ANNOTATED_CDS"/>
    <property type="molecule type" value="Genomic_DNA"/>
</dbReference>
<dbReference type="FunFam" id="2.40.10.10:FF:000047">
    <property type="entry name" value="Trypsin eta"/>
    <property type="match status" value="1"/>
</dbReference>
<dbReference type="PROSITE" id="PS00135">
    <property type="entry name" value="TRYPSIN_SER"/>
    <property type="match status" value="2"/>
</dbReference>
<keyword evidence="13" id="KW-0732">Signal</keyword>
<proteinExistence type="inferred from homology"/>
<dbReference type="PRINTS" id="PR00722">
    <property type="entry name" value="CHYMOTRYPSIN"/>
</dbReference>
<name>A0A1B0BZ06_9MUSC</name>
<protein>
    <recommendedName>
        <fullName evidence="10">Lectizyme</fullName>
    </recommendedName>
    <alternativeName>
        <fullName evidence="11">Proteolytic lectin</fullName>
    </alternativeName>
</protein>
<reference evidence="16" key="1">
    <citation type="submission" date="2015-01" db="EMBL/GenBank/DDBJ databases">
        <authorList>
            <person name="Aksoy S."/>
            <person name="Warren W."/>
            <person name="Wilson R.K."/>
        </authorList>
    </citation>
    <scope>NUCLEOTIDE SEQUENCE [LARGE SCALE GENOMIC DNA]</scope>
    <source>
        <strain evidence="16">IAEA</strain>
    </source>
</reference>
<dbReference type="GO" id="GO:0004252">
    <property type="term" value="F:serine-type endopeptidase activity"/>
    <property type="evidence" value="ECO:0007669"/>
    <property type="project" value="InterPro"/>
</dbReference>
<evidence type="ECO:0000256" key="2">
    <source>
        <dbReference type="ARBA" id="ARBA00007664"/>
    </source>
</evidence>
<organism evidence="15 16">
    <name type="scientific">Glossina palpalis gambiensis</name>
    <dbReference type="NCBI Taxonomy" id="67801"/>
    <lineage>
        <taxon>Eukaryota</taxon>
        <taxon>Metazoa</taxon>
        <taxon>Ecdysozoa</taxon>
        <taxon>Arthropoda</taxon>
        <taxon>Hexapoda</taxon>
        <taxon>Insecta</taxon>
        <taxon>Pterygota</taxon>
        <taxon>Neoptera</taxon>
        <taxon>Endopterygota</taxon>
        <taxon>Diptera</taxon>
        <taxon>Brachycera</taxon>
        <taxon>Muscomorpha</taxon>
        <taxon>Hippoboscoidea</taxon>
        <taxon>Glossinidae</taxon>
        <taxon>Glossina</taxon>
    </lineage>
</organism>
<keyword evidence="5 12" id="KW-0378">Hydrolase</keyword>
<keyword evidence="4 12" id="KW-0645">Protease</keyword>
<evidence type="ECO:0000256" key="10">
    <source>
        <dbReference type="ARBA" id="ARBA00067663"/>
    </source>
</evidence>
<dbReference type="GO" id="GO:0005576">
    <property type="term" value="C:extracellular region"/>
    <property type="evidence" value="ECO:0007669"/>
    <property type="project" value="UniProtKB-SubCell"/>
</dbReference>
<evidence type="ECO:0000256" key="8">
    <source>
        <dbReference type="ARBA" id="ARBA00023157"/>
    </source>
</evidence>
<feature type="domain" description="Peptidase S1" evidence="14">
    <location>
        <begin position="28"/>
        <end position="256"/>
    </location>
</feature>
<dbReference type="VEuPathDB" id="VectorBase:GPPI044721"/>
<evidence type="ECO:0000256" key="9">
    <source>
        <dbReference type="ARBA" id="ARBA00057221"/>
    </source>
</evidence>
<keyword evidence="3" id="KW-0964">Secreted</keyword>
<evidence type="ECO:0000256" key="1">
    <source>
        <dbReference type="ARBA" id="ARBA00004613"/>
    </source>
</evidence>
<accession>A0A1B0BZ06</accession>
<dbReference type="GO" id="GO:0016485">
    <property type="term" value="P:protein processing"/>
    <property type="evidence" value="ECO:0007669"/>
    <property type="project" value="UniProtKB-ARBA"/>
</dbReference>
<dbReference type="CDD" id="cd00190">
    <property type="entry name" value="Tryp_SPc"/>
    <property type="match status" value="2"/>
</dbReference>
<dbReference type="SMART" id="SM00020">
    <property type="entry name" value="Tryp_SPc"/>
    <property type="match status" value="2"/>
</dbReference>
<dbReference type="AlphaFoldDB" id="A0A1B0BZ06"/>
<dbReference type="PANTHER" id="PTHR24276:SF98">
    <property type="entry name" value="FI18310P1-RELATED"/>
    <property type="match status" value="1"/>
</dbReference>
<dbReference type="InterPro" id="IPR050430">
    <property type="entry name" value="Peptidase_S1"/>
</dbReference>
<comment type="function">
    <text evidence="9">Protein with lectin and protease activity involved in the establishment of trypanosome infections in tsetse flies. Binds D-glucosamine and agglutinates bloodstream-form trypanosomes and rabbit red blood cells. Capable of inducing transformation of bloodstream-form trypanosomes into procyclic (midgut) forms in vitro.</text>
</comment>
<evidence type="ECO:0000256" key="3">
    <source>
        <dbReference type="ARBA" id="ARBA00022525"/>
    </source>
</evidence>
<dbReference type="PROSITE" id="PS00134">
    <property type="entry name" value="TRYPSIN_HIS"/>
    <property type="match status" value="2"/>
</dbReference>
<evidence type="ECO:0000256" key="6">
    <source>
        <dbReference type="ARBA" id="ARBA00022825"/>
    </source>
</evidence>
<dbReference type="EnsemblMetazoa" id="GPPI044721-RA">
    <property type="protein sequence ID" value="GPPI044721-PA"/>
    <property type="gene ID" value="GPPI044721"/>
</dbReference>
<dbReference type="STRING" id="67801.A0A1B0BZ06"/>
<keyword evidence="7" id="KW-0865">Zymogen</keyword>
<dbReference type="Gene3D" id="2.40.10.10">
    <property type="entry name" value="Trypsin-like serine proteases"/>
    <property type="match status" value="3"/>
</dbReference>
<evidence type="ECO:0000256" key="4">
    <source>
        <dbReference type="ARBA" id="ARBA00022670"/>
    </source>
</evidence>
<sequence length="490" mass="54487">MLSYHQLVFKCFVILTVQSIAFGHEQKIVNGTTALPGEFPFMISLRRSSSGRHVCGASLLNRVWVLTAAHCVKKSKAFQLNIQYGSNLLDVNSSKVSNVSYIYEHEGYNSSNQYIHDIALLRLAMPIKLKNNFQSVRLPELKASIPNKTPAILIGWGLNATGGMIQKHLQKVDLEIFDDQNCSERHDLAMHNSTICAGVPEGGKGQCSGDSGGPLLVNNTQVGIVSWSRKPCTQPPYPGVFTETSYYIGWILHTILNHEEAIGTEENEGVEESLKVSMRYADNMQHICAGTIINTMWILTAAHCFKFIKTPRDLLIHYGTNCLVMKKSKHSMLAAISAFYIHEGYSPTIAIHDLALIRLKENLVFSNYIRSVQLPDGHEQINYDNLKVDLVGWGSDKTFGSLQKQLQKVTLNTVERQTCGRLLNSIVHRSSLCAGDIHKGQCSGDSGGPLLFDNKQIGIVSWSLKPCASKPAVFTNLSYYMKWIKAIVEK</sequence>
<comment type="similarity">
    <text evidence="2">Belongs to the peptidase S1 family.</text>
</comment>
<dbReference type="InterPro" id="IPR033116">
    <property type="entry name" value="TRYPSIN_SER"/>
</dbReference>
<keyword evidence="16" id="KW-1185">Reference proteome</keyword>
<evidence type="ECO:0000256" key="12">
    <source>
        <dbReference type="RuleBase" id="RU363034"/>
    </source>
</evidence>
<feature type="chain" id="PRO_5008405248" description="Lectizyme" evidence="13">
    <location>
        <begin position="24"/>
        <end position="490"/>
    </location>
</feature>
<dbReference type="InterPro" id="IPR043504">
    <property type="entry name" value="Peptidase_S1_PA_chymotrypsin"/>
</dbReference>
<evidence type="ECO:0000313" key="16">
    <source>
        <dbReference type="Proteomes" id="UP000092460"/>
    </source>
</evidence>
<evidence type="ECO:0000256" key="13">
    <source>
        <dbReference type="SAM" id="SignalP"/>
    </source>
</evidence>
<reference evidence="15" key="2">
    <citation type="submission" date="2020-05" db="UniProtKB">
        <authorList>
            <consortium name="EnsemblMetazoa"/>
        </authorList>
    </citation>
    <scope>IDENTIFICATION</scope>
    <source>
        <strain evidence="15">IAEA</strain>
    </source>
</reference>
<feature type="signal peptide" evidence="13">
    <location>
        <begin position="1"/>
        <end position="23"/>
    </location>
</feature>
<dbReference type="Proteomes" id="UP000092460">
    <property type="component" value="Unassembled WGS sequence"/>
</dbReference>
<dbReference type="PANTHER" id="PTHR24276">
    <property type="entry name" value="POLYSERASE-RELATED"/>
    <property type="match status" value="1"/>
</dbReference>
<keyword evidence="6 12" id="KW-0720">Serine protease</keyword>
<dbReference type="InterPro" id="IPR001254">
    <property type="entry name" value="Trypsin_dom"/>
</dbReference>
<evidence type="ECO:0000256" key="5">
    <source>
        <dbReference type="ARBA" id="ARBA00022801"/>
    </source>
</evidence>
<comment type="subcellular location">
    <subcellularLocation>
        <location evidence="1">Secreted</location>
    </subcellularLocation>
</comment>